<organism evidence="1 2">
    <name type="scientific">Trifolium medium</name>
    <dbReference type="NCBI Taxonomy" id="97028"/>
    <lineage>
        <taxon>Eukaryota</taxon>
        <taxon>Viridiplantae</taxon>
        <taxon>Streptophyta</taxon>
        <taxon>Embryophyta</taxon>
        <taxon>Tracheophyta</taxon>
        <taxon>Spermatophyta</taxon>
        <taxon>Magnoliopsida</taxon>
        <taxon>eudicotyledons</taxon>
        <taxon>Gunneridae</taxon>
        <taxon>Pentapetalae</taxon>
        <taxon>rosids</taxon>
        <taxon>fabids</taxon>
        <taxon>Fabales</taxon>
        <taxon>Fabaceae</taxon>
        <taxon>Papilionoideae</taxon>
        <taxon>50 kb inversion clade</taxon>
        <taxon>NPAAA clade</taxon>
        <taxon>Hologalegina</taxon>
        <taxon>IRL clade</taxon>
        <taxon>Trifolieae</taxon>
        <taxon>Trifolium</taxon>
    </lineage>
</organism>
<dbReference type="EMBL" id="LXQA011200064">
    <property type="protein sequence ID" value="MCI88700.1"/>
    <property type="molecule type" value="Genomic_DNA"/>
</dbReference>
<reference evidence="1 2" key="1">
    <citation type="journal article" date="2018" name="Front. Plant Sci.">
        <title>Red Clover (Trifolium pratense) and Zigzag Clover (T. medium) - A Picture of Genomic Similarities and Differences.</title>
        <authorList>
            <person name="Dluhosova J."/>
            <person name="Istvanek J."/>
            <person name="Nedelnik J."/>
            <person name="Repkova J."/>
        </authorList>
    </citation>
    <scope>NUCLEOTIDE SEQUENCE [LARGE SCALE GENOMIC DNA]</scope>
    <source>
        <strain evidence="2">cv. 10/8</strain>
        <tissue evidence="1">Leaf</tissue>
    </source>
</reference>
<accession>A0A392VQJ6</accession>
<evidence type="ECO:0000313" key="1">
    <source>
        <dbReference type="EMBL" id="MCI88700.1"/>
    </source>
</evidence>
<keyword evidence="2" id="KW-1185">Reference proteome</keyword>
<dbReference type="AlphaFoldDB" id="A0A392VQJ6"/>
<feature type="non-terminal residue" evidence="1">
    <location>
        <position position="26"/>
    </location>
</feature>
<sequence length="26" mass="2864">MLVLLTVKLTSLKNGLISFLLGVMMK</sequence>
<proteinExistence type="predicted"/>
<evidence type="ECO:0000313" key="2">
    <source>
        <dbReference type="Proteomes" id="UP000265520"/>
    </source>
</evidence>
<comment type="caution">
    <text evidence="1">The sequence shown here is derived from an EMBL/GenBank/DDBJ whole genome shotgun (WGS) entry which is preliminary data.</text>
</comment>
<name>A0A392VQJ6_9FABA</name>
<protein>
    <submittedName>
        <fullName evidence="1">Uncharacterized protein</fullName>
    </submittedName>
</protein>
<dbReference type="Proteomes" id="UP000265520">
    <property type="component" value="Unassembled WGS sequence"/>
</dbReference>